<dbReference type="AlphaFoldDB" id="A0A0K8TKH8"/>
<dbReference type="EMBL" id="GDAI01002799">
    <property type="protein sequence ID" value="JAI14804.1"/>
    <property type="molecule type" value="mRNA"/>
</dbReference>
<dbReference type="Pfam" id="PF05219">
    <property type="entry name" value="DREV"/>
    <property type="match status" value="1"/>
</dbReference>
<dbReference type="PANTHER" id="PTHR12890">
    <property type="entry name" value="DREV PROTEIN"/>
    <property type="match status" value="1"/>
</dbReference>
<sequence length="312" mass="36139">MASYRPRGALARAIFEKVHNDQYLDEYDTRLWYTLNKPLSERFQSKFISFERPDDITLNWLEKAKSVSANIWLQIWHTVARVFLGLFMTQTDVNGLLNRGSMFILSEIQFKDLLAASGFDLSHFSKNSTIDMLDIGAGDGEITIRLANSLLYMKDDAPLRVYATETSWTMRSRLQKKQFIVLDDISEVSNIPLVSCLNVLDRCIDPHQIMQDIYDVLAPNGRVIVALVLPYVHYVEYNSSHLPLSPLLPHWPKKARQYPFEIEAAMFFEMLENIGFRLEAWTKAPYLCEGDLRQSFYWLVDVVVVLSKKVRL</sequence>
<dbReference type="InterPro" id="IPR007884">
    <property type="entry name" value="METL9"/>
</dbReference>
<dbReference type="GO" id="GO:0032259">
    <property type="term" value="P:methylation"/>
    <property type="evidence" value="ECO:0007669"/>
    <property type="project" value="UniProtKB-KW"/>
</dbReference>
<dbReference type="CDD" id="cd02440">
    <property type="entry name" value="AdoMet_MTases"/>
    <property type="match status" value="1"/>
</dbReference>
<accession>A0A0K8TKH8</accession>
<organism evidence="1">
    <name type="scientific">Tabanus bromius</name>
    <name type="common">Band-eyed brown horse fly</name>
    <dbReference type="NCBI Taxonomy" id="304241"/>
    <lineage>
        <taxon>Eukaryota</taxon>
        <taxon>Metazoa</taxon>
        <taxon>Ecdysozoa</taxon>
        <taxon>Arthropoda</taxon>
        <taxon>Hexapoda</taxon>
        <taxon>Insecta</taxon>
        <taxon>Pterygota</taxon>
        <taxon>Neoptera</taxon>
        <taxon>Endopterygota</taxon>
        <taxon>Diptera</taxon>
        <taxon>Brachycera</taxon>
        <taxon>Tabanomorpha</taxon>
        <taxon>Tabanoidea</taxon>
        <taxon>Tabanidae</taxon>
        <taxon>Tabanus</taxon>
    </lineage>
</organism>
<dbReference type="InterPro" id="IPR029063">
    <property type="entry name" value="SAM-dependent_MTases_sf"/>
</dbReference>
<dbReference type="PANTHER" id="PTHR12890:SF0">
    <property type="entry name" value="PROTEIN-L-HISTIDINE N-PROS-METHYLTRANSFERASE"/>
    <property type="match status" value="1"/>
</dbReference>
<protein>
    <submittedName>
        <fullName evidence="1">Putative methyltransferase-like protein 9</fullName>
    </submittedName>
</protein>
<name>A0A0K8TKH8_TABBR</name>
<keyword evidence="1" id="KW-0489">Methyltransferase</keyword>
<evidence type="ECO:0000313" key="1">
    <source>
        <dbReference type="EMBL" id="JAI14804.1"/>
    </source>
</evidence>
<dbReference type="SUPFAM" id="SSF53335">
    <property type="entry name" value="S-adenosyl-L-methionine-dependent methyltransferases"/>
    <property type="match status" value="1"/>
</dbReference>
<keyword evidence="1" id="KW-0808">Transferase</keyword>
<dbReference type="GO" id="GO:0106370">
    <property type="term" value="F:protein-L-histidine N-pros-methyltransferase activity"/>
    <property type="evidence" value="ECO:0007669"/>
    <property type="project" value="InterPro"/>
</dbReference>
<proteinExistence type="evidence at transcript level"/>
<reference evidence="1" key="1">
    <citation type="journal article" date="2015" name="Insect Biochem. Mol. Biol.">
        <title>An insight into the sialome of the horse fly, Tabanus bromius.</title>
        <authorList>
            <person name="Ribeiro J.M."/>
            <person name="Kazimirova M."/>
            <person name="Takac P."/>
            <person name="Andersen J.F."/>
            <person name="Francischetti I.M."/>
        </authorList>
    </citation>
    <scope>NUCLEOTIDE SEQUENCE</scope>
</reference>
<dbReference type="Gene3D" id="3.40.50.150">
    <property type="entry name" value="Vaccinia Virus protein VP39"/>
    <property type="match status" value="1"/>
</dbReference>